<protein>
    <submittedName>
        <fullName evidence="2">Adenylate cyclase</fullName>
    </submittedName>
</protein>
<sequence length="660" mass="72708">MEMATPADHVLLLGPLQVVRNGTELSEPPSRKVRALLAYLAMAPRPVTRERLCELFWDVADDPRGELRWCLSKLRPLVDERAMKRLIADRRQVSLDTASLDVDALVVARSAQKTLSSPSPNDLRSLLAWFRGDFLEGLSIERAPSFENWLASQRHRFGQLRQQLLERLSSVLPPESDDRILALRECIEVAPFDEAVHIELVRTLLRRGLYAEAEHQIDAAVRRFQTGGIDPASLKAALAAAQRSASRPASVSSVGVARFEPPTDRQAVATHGPTLLLMPFTAAPENAADADSVTSDIIFGFAKLRSIRVIARGTAFSLRSQTPTTAAGIVSAQYVASGHLRRDGKKYVVSVELIDPRSDRIFWADEFSCNAVDSFAAPPLLTTRIVTGLDAEIHVIERNRALLMPPASLDAWQAYHLGLSRMYRFTSESNREAQQFFTRAIALDPTFSRSYAGMSFTHFQNAFHLHVRESKREVGAAIETAEKALQADPSDPAAHCAIGRALWLAYAHDGAIGELNQSIRLSPNYAFAHYSLAFVQCQTGDPGCAIDAADIAAQLSPLDPMMFGTYRVRTFALLRLGKVEEAADCAALVGRHAGDHFHAHAVAALTLAAAGRIEEARAARQRIIGLRPDYNFRQFTEALHMLDDLTGIYQKAAKVLQIPD</sequence>
<name>A0ABQ6AZC7_9BRAD</name>
<dbReference type="InterPro" id="IPR005158">
    <property type="entry name" value="BTAD"/>
</dbReference>
<organism evidence="2 3">
    <name type="scientific">Bradyrhizobium iriomotense</name>
    <dbReference type="NCBI Taxonomy" id="441950"/>
    <lineage>
        <taxon>Bacteria</taxon>
        <taxon>Pseudomonadati</taxon>
        <taxon>Pseudomonadota</taxon>
        <taxon>Alphaproteobacteria</taxon>
        <taxon>Hyphomicrobiales</taxon>
        <taxon>Nitrobacteraceae</taxon>
        <taxon>Bradyrhizobium</taxon>
    </lineage>
</organism>
<comment type="caution">
    <text evidence="2">The sequence shown here is derived from an EMBL/GenBank/DDBJ whole genome shotgun (WGS) entry which is preliminary data.</text>
</comment>
<reference evidence="3" key="1">
    <citation type="journal article" date="2019" name="Int. J. Syst. Evol. Microbiol.">
        <title>The Global Catalogue of Microorganisms (GCM) 10K type strain sequencing project: providing services to taxonomists for standard genome sequencing and annotation.</title>
        <authorList>
            <consortium name="The Broad Institute Genomics Platform"/>
            <consortium name="The Broad Institute Genome Sequencing Center for Infectious Disease"/>
            <person name="Wu L."/>
            <person name="Ma J."/>
        </authorList>
    </citation>
    <scope>NUCLEOTIDE SEQUENCE [LARGE SCALE GENOMIC DNA]</scope>
    <source>
        <strain evidence="3">NBRC 102520</strain>
    </source>
</reference>
<dbReference type="InterPro" id="IPR036388">
    <property type="entry name" value="WH-like_DNA-bd_sf"/>
</dbReference>
<evidence type="ECO:0000313" key="2">
    <source>
        <dbReference type="EMBL" id="GLR85268.1"/>
    </source>
</evidence>
<dbReference type="Gene3D" id="1.25.40.10">
    <property type="entry name" value="Tetratricopeptide repeat domain"/>
    <property type="match status" value="2"/>
</dbReference>
<keyword evidence="3" id="KW-1185">Reference proteome</keyword>
<dbReference type="Gene3D" id="1.10.10.10">
    <property type="entry name" value="Winged helix-like DNA-binding domain superfamily/Winged helix DNA-binding domain"/>
    <property type="match status" value="1"/>
</dbReference>
<proteinExistence type="predicted"/>
<dbReference type="RefSeq" id="WP_284264197.1">
    <property type="nucleotide sequence ID" value="NZ_BSOW01000005.1"/>
</dbReference>
<evidence type="ECO:0000313" key="3">
    <source>
        <dbReference type="Proteomes" id="UP001156905"/>
    </source>
</evidence>
<dbReference type="Proteomes" id="UP001156905">
    <property type="component" value="Unassembled WGS sequence"/>
</dbReference>
<feature type="domain" description="Bacterial transcriptional activator" evidence="1">
    <location>
        <begin position="102"/>
        <end position="242"/>
    </location>
</feature>
<gene>
    <name evidence="2" type="ORF">GCM10007857_19780</name>
</gene>
<dbReference type="Pfam" id="PF13432">
    <property type="entry name" value="TPR_16"/>
    <property type="match status" value="1"/>
</dbReference>
<dbReference type="InterPro" id="IPR016032">
    <property type="entry name" value="Sig_transdc_resp-reg_C-effctor"/>
</dbReference>
<accession>A0ABQ6AZC7</accession>
<dbReference type="EMBL" id="BSOW01000005">
    <property type="protein sequence ID" value="GLR85268.1"/>
    <property type="molecule type" value="Genomic_DNA"/>
</dbReference>
<evidence type="ECO:0000259" key="1">
    <source>
        <dbReference type="SMART" id="SM01043"/>
    </source>
</evidence>
<dbReference type="SUPFAM" id="SSF48452">
    <property type="entry name" value="TPR-like"/>
    <property type="match status" value="1"/>
</dbReference>
<dbReference type="SUPFAM" id="SSF46894">
    <property type="entry name" value="C-terminal effector domain of the bipartite response regulators"/>
    <property type="match status" value="1"/>
</dbReference>
<dbReference type="InterPro" id="IPR011990">
    <property type="entry name" value="TPR-like_helical_dom_sf"/>
</dbReference>
<dbReference type="InterPro" id="IPR051677">
    <property type="entry name" value="AfsR-DnrI-RedD_regulator"/>
</dbReference>
<dbReference type="SMART" id="SM01043">
    <property type="entry name" value="BTAD"/>
    <property type="match status" value="1"/>
</dbReference>
<dbReference type="PANTHER" id="PTHR35807">
    <property type="entry name" value="TRANSCRIPTIONAL REGULATOR REDD-RELATED"/>
    <property type="match status" value="1"/>
</dbReference>